<gene>
    <name evidence="2" type="ORF">G1C95_0626</name>
</gene>
<keyword evidence="1" id="KW-1133">Transmembrane helix</keyword>
<feature type="transmembrane region" description="Helical" evidence="1">
    <location>
        <begin position="235"/>
        <end position="255"/>
    </location>
</feature>
<feature type="transmembrane region" description="Helical" evidence="1">
    <location>
        <begin position="140"/>
        <end position="158"/>
    </location>
</feature>
<keyword evidence="1" id="KW-0812">Transmembrane</keyword>
<evidence type="ECO:0000256" key="1">
    <source>
        <dbReference type="SAM" id="Phobius"/>
    </source>
</evidence>
<feature type="transmembrane region" description="Helical" evidence="1">
    <location>
        <begin position="311"/>
        <end position="332"/>
    </location>
</feature>
<feature type="transmembrane region" description="Helical" evidence="1">
    <location>
        <begin position="344"/>
        <end position="363"/>
    </location>
</feature>
<reference evidence="2 3" key="1">
    <citation type="submission" date="2020-02" db="EMBL/GenBank/DDBJ databases">
        <title>Characterization of phylogenetic diversity of novel bifidobacterial species isolated in Czech ZOOs.</title>
        <authorList>
            <person name="Lugli G.A."/>
            <person name="Vera N.B."/>
            <person name="Ventura M."/>
        </authorList>
    </citation>
    <scope>NUCLEOTIDE SEQUENCE [LARGE SCALE GENOMIC DNA]</scope>
    <source>
        <strain evidence="2 3">DSM 109957</strain>
    </source>
</reference>
<evidence type="ECO:0000313" key="3">
    <source>
        <dbReference type="Proteomes" id="UP000532194"/>
    </source>
</evidence>
<feature type="transmembrane region" description="Helical" evidence="1">
    <location>
        <begin position="35"/>
        <end position="56"/>
    </location>
</feature>
<feature type="transmembrane region" description="Helical" evidence="1">
    <location>
        <begin position="202"/>
        <end position="223"/>
    </location>
</feature>
<protein>
    <submittedName>
        <fullName evidence="2">Putative ABC-transporter type IV</fullName>
    </submittedName>
</protein>
<sequence length="409" mass="46282">MRGMVIEPSGYRVDDVNGDGKVDIDDKRLPLIVRIYGALVLLDGLMSLPLIVLSALYAVREIMAGRVHVDALNLNFLLSVADTAVLTVNAALLIIFGVLLLRNRRRHAARWAYTLIPLTSLEAMLSMALLGIGANLIAPLVQVCILITLSVFVDPALLEERRLKHALRRLDERESYWDAVKKGMLGRDQSGKGYISLDFFNMFWLFVIGCVFGLAIESVYHVAIYHEWQDRAGLLFGPFSPIYGFGAVILTACLNRLWRSNWLLIFCSSAVIGGTFEYIVSWLMETTFGIKAWDYTGQWLSIDGRTSGKYMFFWGLLGLMWIKVILPWLLWLINKIPWKVRYSLTAVCFALMVANCVMTLMAVDCWFMRVGGNVPDSPVTHWFATYFDNDYMANRFQTMNLDPSRAGTL</sequence>
<keyword evidence="1" id="KW-0472">Membrane</keyword>
<dbReference type="AlphaFoldDB" id="A0A7Y0ENE4"/>
<feature type="transmembrane region" description="Helical" evidence="1">
    <location>
        <begin position="113"/>
        <end position="134"/>
    </location>
</feature>
<dbReference type="SUPFAM" id="SSF82866">
    <property type="entry name" value="Multidrug efflux transporter AcrB transmembrane domain"/>
    <property type="match status" value="1"/>
</dbReference>
<dbReference type="EMBL" id="JAAIII010000001">
    <property type="protein sequence ID" value="NMM93441.1"/>
    <property type="molecule type" value="Genomic_DNA"/>
</dbReference>
<feature type="transmembrane region" description="Helical" evidence="1">
    <location>
        <begin position="262"/>
        <end position="284"/>
    </location>
</feature>
<name>A0A7Y0ENE4_9BIFI</name>
<comment type="caution">
    <text evidence="2">The sequence shown here is derived from an EMBL/GenBank/DDBJ whole genome shotgun (WGS) entry which is preliminary data.</text>
</comment>
<dbReference type="InterPro" id="IPR010540">
    <property type="entry name" value="CmpB_TMEM229"/>
</dbReference>
<accession>A0A7Y0ENE4</accession>
<evidence type="ECO:0000313" key="2">
    <source>
        <dbReference type="EMBL" id="NMM93441.1"/>
    </source>
</evidence>
<feature type="transmembrane region" description="Helical" evidence="1">
    <location>
        <begin position="76"/>
        <end position="101"/>
    </location>
</feature>
<keyword evidence="3" id="KW-1185">Reference proteome</keyword>
<dbReference type="Pfam" id="PF06541">
    <property type="entry name" value="ABC_trans_CmpB"/>
    <property type="match status" value="1"/>
</dbReference>
<dbReference type="Proteomes" id="UP000532194">
    <property type="component" value="Unassembled WGS sequence"/>
</dbReference>
<organism evidence="2 3">
    <name type="scientific">Bifidobacterium oedipodis</name>
    <dbReference type="NCBI Taxonomy" id="2675322"/>
    <lineage>
        <taxon>Bacteria</taxon>
        <taxon>Bacillati</taxon>
        <taxon>Actinomycetota</taxon>
        <taxon>Actinomycetes</taxon>
        <taxon>Bifidobacteriales</taxon>
        <taxon>Bifidobacteriaceae</taxon>
        <taxon>Bifidobacterium</taxon>
    </lineage>
</organism>
<proteinExistence type="predicted"/>